<evidence type="ECO:0000256" key="1">
    <source>
        <dbReference type="SAM" id="SignalP"/>
    </source>
</evidence>
<name>A0A1H2DV14_9PSED</name>
<reference evidence="3" key="1">
    <citation type="submission" date="2016-10" db="EMBL/GenBank/DDBJ databases">
        <authorList>
            <person name="Varghese N."/>
            <person name="Submissions S."/>
        </authorList>
    </citation>
    <scope>NUCLEOTIDE SEQUENCE [LARGE SCALE GENOMIC DNA]</scope>
    <source>
        <strain evidence="3">DSM 17875</strain>
    </source>
</reference>
<keyword evidence="1" id="KW-0732">Signal</keyword>
<gene>
    <name evidence="2" type="ORF">SAMN05216296_0032</name>
</gene>
<dbReference type="STRING" id="364197.SAMN05216296_0032"/>
<dbReference type="EMBL" id="LT629785">
    <property type="protein sequence ID" value="SDT86671.1"/>
    <property type="molecule type" value="Genomic_DNA"/>
</dbReference>
<accession>A0A1H2DV14</accession>
<feature type="chain" id="PRO_5009272516" description="Type VI secretion system (T6SS), amidase immunity protein" evidence="1">
    <location>
        <begin position="23"/>
        <end position="109"/>
    </location>
</feature>
<dbReference type="AlphaFoldDB" id="A0A1H2DV14"/>
<evidence type="ECO:0000313" key="3">
    <source>
        <dbReference type="Proteomes" id="UP000243232"/>
    </source>
</evidence>
<evidence type="ECO:0008006" key="4">
    <source>
        <dbReference type="Google" id="ProtNLM"/>
    </source>
</evidence>
<evidence type="ECO:0000313" key="2">
    <source>
        <dbReference type="EMBL" id="SDT86671.1"/>
    </source>
</evidence>
<feature type="signal peptide" evidence="1">
    <location>
        <begin position="1"/>
        <end position="22"/>
    </location>
</feature>
<dbReference type="Proteomes" id="UP000243232">
    <property type="component" value="Chromosome I"/>
</dbReference>
<organism evidence="2 3">
    <name type="scientific">Pseudomonas pohangensis</name>
    <dbReference type="NCBI Taxonomy" id="364197"/>
    <lineage>
        <taxon>Bacteria</taxon>
        <taxon>Pseudomonadati</taxon>
        <taxon>Pseudomonadota</taxon>
        <taxon>Gammaproteobacteria</taxon>
        <taxon>Pseudomonadales</taxon>
        <taxon>Pseudomonadaceae</taxon>
        <taxon>Pseudomonas</taxon>
    </lineage>
</organism>
<sequence length="109" mass="12179">MLLIKRCLAIMTIVALYNNAYADDKMAQINSICEGLTVAAKFGWEQADNGLNLSQMKNLIDASLKDAAQQQKDIFKIYAEVGHKSRMENFSKDETTTGVRVMCLKKLTS</sequence>
<protein>
    <recommendedName>
        <fullName evidence="4">Type VI secretion system (T6SS), amidase immunity protein</fullName>
    </recommendedName>
</protein>
<keyword evidence="3" id="KW-1185">Reference proteome</keyword>
<proteinExistence type="predicted"/>